<name>A0ABM5L2P9_DIAVI</name>
<organism evidence="1 2">
    <name type="scientific">Diabrotica virgifera virgifera</name>
    <name type="common">western corn rootworm</name>
    <dbReference type="NCBI Taxonomy" id="50390"/>
    <lineage>
        <taxon>Eukaryota</taxon>
        <taxon>Metazoa</taxon>
        <taxon>Ecdysozoa</taxon>
        <taxon>Arthropoda</taxon>
        <taxon>Hexapoda</taxon>
        <taxon>Insecta</taxon>
        <taxon>Pterygota</taxon>
        <taxon>Neoptera</taxon>
        <taxon>Endopterygota</taxon>
        <taxon>Coleoptera</taxon>
        <taxon>Polyphaga</taxon>
        <taxon>Cucujiformia</taxon>
        <taxon>Chrysomeloidea</taxon>
        <taxon>Chrysomelidae</taxon>
        <taxon>Galerucinae</taxon>
        <taxon>Diabroticina</taxon>
        <taxon>Diabroticites</taxon>
        <taxon>Diabrotica</taxon>
    </lineage>
</organism>
<dbReference type="PANTHER" id="PTHR45913:SF19">
    <property type="entry name" value="LOW QUALITY PROTEIN: ZINC FINGER BED DOMAIN-CONTAINING PROTEIN 5-LIKE"/>
    <property type="match status" value="1"/>
</dbReference>
<reference evidence="1" key="1">
    <citation type="submission" date="2025-05" db="UniProtKB">
        <authorList>
            <consortium name="EnsemblMetazoa"/>
        </authorList>
    </citation>
    <scope>IDENTIFICATION</scope>
</reference>
<evidence type="ECO:0008006" key="3">
    <source>
        <dbReference type="Google" id="ProtNLM"/>
    </source>
</evidence>
<dbReference type="EnsemblMetazoa" id="XM_050660748.1">
    <property type="protein sequence ID" value="XP_050516705.1"/>
    <property type="gene ID" value="LOC126891571"/>
</dbReference>
<dbReference type="Proteomes" id="UP001652700">
    <property type="component" value="Unplaced"/>
</dbReference>
<sequence length="182" mass="21087">MAKSKGVVGAFIDKLSIFEENIQRGDLTKFPNLKSSCGDSDDLQTYCLVLQALKEDLQSRFQDLTSLKMPTWFIDPLSVEVTKPCPSESLFRECAYERFWPRIKEVYPILWNEIKLLLLAFPATYLGEKCFSSVCILKNKQRNRLDIIERGDLRLLLTYIEPDKIMRASQKLCEGHQAQMRN</sequence>
<accession>A0ABM5L2P9</accession>
<proteinExistence type="predicted"/>
<dbReference type="PANTHER" id="PTHR45913">
    <property type="entry name" value="EPM2A-INTERACTING PROTEIN 1"/>
    <property type="match status" value="1"/>
</dbReference>
<dbReference type="RefSeq" id="XP_050516705.1">
    <property type="nucleotide sequence ID" value="XM_050660748.1"/>
</dbReference>
<dbReference type="GeneID" id="126891571"/>
<evidence type="ECO:0000313" key="2">
    <source>
        <dbReference type="Proteomes" id="UP001652700"/>
    </source>
</evidence>
<evidence type="ECO:0000313" key="1">
    <source>
        <dbReference type="EnsemblMetazoa" id="XP_050516705.1"/>
    </source>
</evidence>
<keyword evidence="2" id="KW-1185">Reference proteome</keyword>
<protein>
    <recommendedName>
        <fullName evidence="3">HAT C-terminal dimerisation domain-containing protein</fullName>
    </recommendedName>
</protein>